<name>A0A8J4YLC4_CHIOP</name>
<dbReference type="AlphaFoldDB" id="A0A8J4YLC4"/>
<accession>A0A8J4YLC4</accession>
<gene>
    <name evidence="1" type="ORF">GWK47_030741</name>
</gene>
<evidence type="ECO:0000313" key="2">
    <source>
        <dbReference type="Proteomes" id="UP000770661"/>
    </source>
</evidence>
<evidence type="ECO:0000313" key="1">
    <source>
        <dbReference type="EMBL" id="KAG0729235.1"/>
    </source>
</evidence>
<sequence length="140" mass="15884">MTTKSRSIIQEVSFALLEKVRHSEELWIVRHAGYIKKPVKRALWEKITKELKAEYPSLAELTTVAVLNQFNVLEDPVELWDTFKHQTLQAAKECIGERPRSMRGFVSTGTLENIKESRAARLAGNQDQHGALSHRTSSGL</sequence>
<proteinExistence type="predicted"/>
<dbReference type="OrthoDB" id="6242193at2759"/>
<reference evidence="1" key="1">
    <citation type="submission" date="2020-07" db="EMBL/GenBank/DDBJ databases">
        <title>The High-quality genome of the commercially important snow crab, Chionoecetes opilio.</title>
        <authorList>
            <person name="Jeong J.-H."/>
            <person name="Ryu S."/>
        </authorList>
    </citation>
    <scope>NUCLEOTIDE SEQUENCE</scope>
    <source>
        <strain evidence="1">MADBK_172401_WGS</strain>
        <tissue evidence="1">Digestive gland</tissue>
    </source>
</reference>
<organism evidence="1 2">
    <name type="scientific">Chionoecetes opilio</name>
    <name type="common">Atlantic snow crab</name>
    <name type="synonym">Cancer opilio</name>
    <dbReference type="NCBI Taxonomy" id="41210"/>
    <lineage>
        <taxon>Eukaryota</taxon>
        <taxon>Metazoa</taxon>
        <taxon>Ecdysozoa</taxon>
        <taxon>Arthropoda</taxon>
        <taxon>Crustacea</taxon>
        <taxon>Multicrustacea</taxon>
        <taxon>Malacostraca</taxon>
        <taxon>Eumalacostraca</taxon>
        <taxon>Eucarida</taxon>
        <taxon>Decapoda</taxon>
        <taxon>Pleocyemata</taxon>
        <taxon>Brachyura</taxon>
        <taxon>Eubrachyura</taxon>
        <taxon>Majoidea</taxon>
        <taxon>Majidae</taxon>
        <taxon>Chionoecetes</taxon>
    </lineage>
</organism>
<evidence type="ECO:0008006" key="3">
    <source>
        <dbReference type="Google" id="ProtNLM"/>
    </source>
</evidence>
<keyword evidence="2" id="KW-1185">Reference proteome</keyword>
<protein>
    <recommendedName>
        <fullName evidence="3">MADF domain-containing protein</fullName>
    </recommendedName>
</protein>
<dbReference type="EMBL" id="JACEEZ010001418">
    <property type="protein sequence ID" value="KAG0729235.1"/>
    <property type="molecule type" value="Genomic_DNA"/>
</dbReference>
<comment type="caution">
    <text evidence="1">The sequence shown here is derived from an EMBL/GenBank/DDBJ whole genome shotgun (WGS) entry which is preliminary data.</text>
</comment>
<dbReference type="Proteomes" id="UP000770661">
    <property type="component" value="Unassembled WGS sequence"/>
</dbReference>